<evidence type="ECO:0000313" key="1">
    <source>
        <dbReference type="EMBL" id="RNA04615.1"/>
    </source>
</evidence>
<organism evidence="1 2">
    <name type="scientific">Brachionus plicatilis</name>
    <name type="common">Marine rotifer</name>
    <name type="synonym">Brachionus muelleri</name>
    <dbReference type="NCBI Taxonomy" id="10195"/>
    <lineage>
        <taxon>Eukaryota</taxon>
        <taxon>Metazoa</taxon>
        <taxon>Spiralia</taxon>
        <taxon>Gnathifera</taxon>
        <taxon>Rotifera</taxon>
        <taxon>Eurotatoria</taxon>
        <taxon>Monogononta</taxon>
        <taxon>Pseudotrocha</taxon>
        <taxon>Ploima</taxon>
        <taxon>Brachionidae</taxon>
        <taxon>Brachionus</taxon>
    </lineage>
</organism>
<sequence length="112" mass="12260">MSTSKAHIFPLCKTASTAFLDVPISSRVTKWYSLPFSSPGLGLRVVCETLKANASGNSFINRFNKVDLPLPDGPQNTTGLKLLPLADCDAIVRKFSSILLGRYQRSSENLEE</sequence>
<proteinExistence type="predicted"/>
<evidence type="ECO:0000313" key="2">
    <source>
        <dbReference type="Proteomes" id="UP000276133"/>
    </source>
</evidence>
<accession>A0A3M7Q0T7</accession>
<reference evidence="1 2" key="1">
    <citation type="journal article" date="2018" name="Sci. Rep.">
        <title>Genomic signatures of local adaptation to the degree of environmental predictability in rotifers.</title>
        <authorList>
            <person name="Franch-Gras L."/>
            <person name="Hahn C."/>
            <person name="Garcia-Roger E.M."/>
            <person name="Carmona M.J."/>
            <person name="Serra M."/>
            <person name="Gomez A."/>
        </authorList>
    </citation>
    <scope>NUCLEOTIDE SEQUENCE [LARGE SCALE GENOMIC DNA]</scope>
    <source>
        <strain evidence="1">HYR1</strain>
    </source>
</reference>
<protein>
    <submittedName>
        <fullName evidence="1">Uncharacterized protein</fullName>
    </submittedName>
</protein>
<gene>
    <name evidence="1" type="ORF">BpHYR1_022483</name>
</gene>
<keyword evidence="2" id="KW-1185">Reference proteome</keyword>
<dbReference type="EMBL" id="REGN01008024">
    <property type="protein sequence ID" value="RNA04615.1"/>
    <property type="molecule type" value="Genomic_DNA"/>
</dbReference>
<name>A0A3M7Q0T7_BRAPC</name>
<comment type="caution">
    <text evidence="1">The sequence shown here is derived from an EMBL/GenBank/DDBJ whole genome shotgun (WGS) entry which is preliminary data.</text>
</comment>
<dbReference type="AlphaFoldDB" id="A0A3M7Q0T7"/>
<dbReference type="Proteomes" id="UP000276133">
    <property type="component" value="Unassembled WGS sequence"/>
</dbReference>